<evidence type="ECO:0000313" key="2">
    <source>
        <dbReference type="Proteomes" id="UP001171620"/>
    </source>
</evidence>
<name>A0AAW7T3I3_BURVI</name>
<organism evidence="1 2">
    <name type="scientific">Burkholderia vietnamiensis</name>
    <dbReference type="NCBI Taxonomy" id="60552"/>
    <lineage>
        <taxon>Bacteria</taxon>
        <taxon>Pseudomonadati</taxon>
        <taxon>Pseudomonadota</taxon>
        <taxon>Betaproteobacteria</taxon>
        <taxon>Burkholderiales</taxon>
        <taxon>Burkholderiaceae</taxon>
        <taxon>Burkholderia</taxon>
        <taxon>Burkholderia cepacia complex</taxon>
    </lineage>
</organism>
<gene>
    <name evidence="1" type="ORF">QZM33_16000</name>
</gene>
<accession>A0AAW7T3I3</accession>
<dbReference type="SUPFAM" id="SSF49354">
    <property type="entry name" value="PapD-like"/>
    <property type="match status" value="1"/>
</dbReference>
<protein>
    <submittedName>
        <fullName evidence="1">Uncharacterized protein</fullName>
    </submittedName>
</protein>
<dbReference type="AlphaFoldDB" id="A0AAW7T3I3"/>
<reference evidence="1" key="1">
    <citation type="submission" date="2023-07" db="EMBL/GenBank/DDBJ databases">
        <title>A collection of bacterial strains from the Burkholderia cepacia Research Laboratory and Repository.</title>
        <authorList>
            <person name="Lipuma J."/>
            <person name="Spilker T."/>
            <person name="Caverly L."/>
        </authorList>
    </citation>
    <scope>NUCLEOTIDE SEQUENCE</scope>
    <source>
        <strain evidence="1">AU44268</strain>
    </source>
</reference>
<comment type="caution">
    <text evidence="1">The sequence shown here is derived from an EMBL/GenBank/DDBJ whole genome shotgun (WGS) entry which is preliminary data.</text>
</comment>
<evidence type="ECO:0000313" key="1">
    <source>
        <dbReference type="EMBL" id="MDN7796441.1"/>
    </source>
</evidence>
<dbReference type="RefSeq" id="WP_155625784.1">
    <property type="nucleotide sequence ID" value="NZ_JAGSWN010000012.1"/>
</dbReference>
<sequence>MNDVDRADRRCGRLLLLGELMRHLKFRCVVAVLGMAMLSVDAFAADGPKINVGGLYDYLPGSMSSLMKMIRNDGDVTGFVKVEVKRITFDAQDHIHESPQADDGSLRNRLIVSPNRLIVPPDGARSTRLLYVGKRDQEQYFRVRYLPVEPSRKAGFDVSPDVEKKFADAGVKVLVGYGEFVFVRPTSEHYDTAFRQTPGKLAIVNHGNSTVILDDYRVTSAERDKPAEPVRKFVLPGREMEVATSALKQLDFDLLEGGKTTPKHFEFGS</sequence>
<dbReference type="InterPro" id="IPR013783">
    <property type="entry name" value="Ig-like_fold"/>
</dbReference>
<dbReference type="InterPro" id="IPR008962">
    <property type="entry name" value="PapD-like_sf"/>
</dbReference>
<dbReference type="Gene3D" id="2.60.40.10">
    <property type="entry name" value="Immunoglobulins"/>
    <property type="match status" value="1"/>
</dbReference>
<dbReference type="Proteomes" id="UP001171620">
    <property type="component" value="Unassembled WGS sequence"/>
</dbReference>
<proteinExistence type="predicted"/>
<dbReference type="EMBL" id="JAUJRV010000011">
    <property type="protein sequence ID" value="MDN7796441.1"/>
    <property type="molecule type" value="Genomic_DNA"/>
</dbReference>